<dbReference type="AlphaFoldDB" id="A0A1X7L8R0"/>
<dbReference type="EMBL" id="FXAT01000005">
    <property type="protein sequence ID" value="SMG50125.1"/>
    <property type="molecule type" value="Genomic_DNA"/>
</dbReference>
<feature type="compositionally biased region" description="Polar residues" evidence="6">
    <location>
        <begin position="237"/>
        <end position="249"/>
    </location>
</feature>
<dbReference type="PANTHER" id="PTHR30055">
    <property type="entry name" value="HTH-TYPE TRANSCRIPTIONAL REGULATOR RUTR"/>
    <property type="match status" value="1"/>
</dbReference>
<dbReference type="Pfam" id="PF00440">
    <property type="entry name" value="TetR_N"/>
    <property type="match status" value="1"/>
</dbReference>
<keyword evidence="4" id="KW-0804">Transcription</keyword>
<gene>
    <name evidence="8" type="ORF">SAMN06265784_105233</name>
</gene>
<evidence type="ECO:0000256" key="4">
    <source>
        <dbReference type="ARBA" id="ARBA00023163"/>
    </source>
</evidence>
<organism evidence="8 9">
    <name type="scientific">Paraburkholderia susongensis</name>
    <dbReference type="NCBI Taxonomy" id="1515439"/>
    <lineage>
        <taxon>Bacteria</taxon>
        <taxon>Pseudomonadati</taxon>
        <taxon>Pseudomonadota</taxon>
        <taxon>Betaproteobacteria</taxon>
        <taxon>Burkholderiales</taxon>
        <taxon>Burkholderiaceae</taxon>
        <taxon>Paraburkholderia</taxon>
    </lineage>
</organism>
<dbReference type="InterPro" id="IPR050109">
    <property type="entry name" value="HTH-type_TetR-like_transc_reg"/>
</dbReference>
<dbReference type="SUPFAM" id="SSF46689">
    <property type="entry name" value="Homeodomain-like"/>
    <property type="match status" value="1"/>
</dbReference>
<evidence type="ECO:0000256" key="1">
    <source>
        <dbReference type="ARBA" id="ARBA00022491"/>
    </source>
</evidence>
<feature type="compositionally biased region" description="Polar residues" evidence="6">
    <location>
        <begin position="10"/>
        <end position="21"/>
    </location>
</feature>
<dbReference type="InterPro" id="IPR036271">
    <property type="entry name" value="Tet_transcr_reg_TetR-rel_C_sf"/>
</dbReference>
<dbReference type="GO" id="GO:0000976">
    <property type="term" value="F:transcription cis-regulatory region binding"/>
    <property type="evidence" value="ECO:0007669"/>
    <property type="project" value="TreeGrafter"/>
</dbReference>
<sequence>MGIEVRQSRSRNQMTDSTVSRKSAAPKGRPTELRRAEQQRAQETRSAILNAALTEFASRGFEAASIRSIADRIGLQHALITYHFRTKDILWQAVAEHVFERIQHSWKNYLTDEPPARATDRVKLVYQALFRFTVDFPEFHRFMLQEFLGYSPRLQWLADTVLKPLINWLLPQIHAAQDEGSLPRADPILIHYLLISLTSTLSGFGPEMQVTSNVSASDPAVVDAYWKMVEELIFNRPSATQDSGKTGSPSGKAGRRARVADGVKNPE</sequence>
<dbReference type="Proteomes" id="UP000193228">
    <property type="component" value="Unassembled WGS sequence"/>
</dbReference>
<feature type="region of interest" description="Disordered" evidence="6">
    <location>
        <begin position="237"/>
        <end position="267"/>
    </location>
</feature>
<evidence type="ECO:0000256" key="5">
    <source>
        <dbReference type="PROSITE-ProRule" id="PRU00335"/>
    </source>
</evidence>
<dbReference type="PRINTS" id="PR00455">
    <property type="entry name" value="HTHTETR"/>
</dbReference>
<feature type="compositionally biased region" description="Basic and acidic residues" evidence="6">
    <location>
        <begin position="258"/>
        <end position="267"/>
    </location>
</feature>
<feature type="DNA-binding region" description="H-T-H motif" evidence="5">
    <location>
        <begin position="65"/>
        <end position="84"/>
    </location>
</feature>
<dbReference type="PROSITE" id="PS50977">
    <property type="entry name" value="HTH_TETR_2"/>
    <property type="match status" value="1"/>
</dbReference>
<evidence type="ECO:0000313" key="8">
    <source>
        <dbReference type="EMBL" id="SMG50125.1"/>
    </source>
</evidence>
<keyword evidence="1" id="KW-0678">Repressor</keyword>
<evidence type="ECO:0000256" key="2">
    <source>
        <dbReference type="ARBA" id="ARBA00023015"/>
    </source>
</evidence>
<feature type="region of interest" description="Disordered" evidence="6">
    <location>
        <begin position="1"/>
        <end position="41"/>
    </location>
</feature>
<dbReference type="InterPro" id="IPR001647">
    <property type="entry name" value="HTH_TetR"/>
</dbReference>
<dbReference type="RefSeq" id="WP_167387510.1">
    <property type="nucleotide sequence ID" value="NZ_FXAT01000005.1"/>
</dbReference>
<dbReference type="InterPro" id="IPR009057">
    <property type="entry name" value="Homeodomain-like_sf"/>
</dbReference>
<name>A0A1X7L8R0_9BURK</name>
<keyword evidence="3 5" id="KW-0238">DNA-binding</keyword>
<evidence type="ECO:0000256" key="3">
    <source>
        <dbReference type="ARBA" id="ARBA00023125"/>
    </source>
</evidence>
<feature type="compositionally biased region" description="Basic and acidic residues" evidence="6">
    <location>
        <begin position="29"/>
        <end position="41"/>
    </location>
</feature>
<dbReference type="SUPFAM" id="SSF48498">
    <property type="entry name" value="Tetracyclin repressor-like, C-terminal domain"/>
    <property type="match status" value="1"/>
</dbReference>
<protein>
    <submittedName>
        <fullName evidence="8">Transcriptional regulator, TetR family</fullName>
    </submittedName>
</protein>
<evidence type="ECO:0000256" key="6">
    <source>
        <dbReference type="SAM" id="MobiDB-lite"/>
    </source>
</evidence>
<dbReference type="PROSITE" id="PS01081">
    <property type="entry name" value="HTH_TETR_1"/>
    <property type="match status" value="1"/>
</dbReference>
<feature type="domain" description="HTH tetR-type" evidence="7">
    <location>
        <begin position="42"/>
        <end position="102"/>
    </location>
</feature>
<proteinExistence type="predicted"/>
<reference evidence="9" key="1">
    <citation type="submission" date="2017-04" db="EMBL/GenBank/DDBJ databases">
        <authorList>
            <person name="Varghese N."/>
            <person name="Submissions S."/>
        </authorList>
    </citation>
    <scope>NUCLEOTIDE SEQUENCE [LARGE SCALE GENOMIC DNA]</scope>
    <source>
        <strain evidence="9">LMG 29540</strain>
    </source>
</reference>
<accession>A0A1X7L8R0</accession>
<dbReference type="Gene3D" id="1.10.357.10">
    <property type="entry name" value="Tetracycline Repressor, domain 2"/>
    <property type="match status" value="1"/>
</dbReference>
<evidence type="ECO:0000313" key="9">
    <source>
        <dbReference type="Proteomes" id="UP000193228"/>
    </source>
</evidence>
<dbReference type="InterPro" id="IPR023772">
    <property type="entry name" value="DNA-bd_HTH_TetR-type_CS"/>
</dbReference>
<evidence type="ECO:0000259" key="7">
    <source>
        <dbReference type="PROSITE" id="PS50977"/>
    </source>
</evidence>
<keyword evidence="9" id="KW-1185">Reference proteome</keyword>
<dbReference type="PANTHER" id="PTHR30055:SF234">
    <property type="entry name" value="HTH-TYPE TRANSCRIPTIONAL REGULATOR BETI"/>
    <property type="match status" value="1"/>
</dbReference>
<keyword evidence="2" id="KW-0805">Transcription regulation</keyword>
<dbReference type="GO" id="GO:0003700">
    <property type="term" value="F:DNA-binding transcription factor activity"/>
    <property type="evidence" value="ECO:0007669"/>
    <property type="project" value="TreeGrafter"/>
</dbReference>